<dbReference type="PANTHER" id="PTHR32552">
    <property type="entry name" value="FERRICHROME IRON RECEPTOR-RELATED"/>
    <property type="match status" value="1"/>
</dbReference>
<keyword evidence="7 16" id="KW-0732">Signal</keyword>
<reference evidence="19 20" key="1">
    <citation type="submission" date="2020-08" db="EMBL/GenBank/DDBJ databases">
        <title>Genomic Encyclopedia of Type Strains, Phase IV (KMG-IV): sequencing the most valuable type-strain genomes for metagenomic binning, comparative biology and taxonomic classification.</title>
        <authorList>
            <person name="Goeker M."/>
        </authorList>
    </citation>
    <scope>NUCLEOTIDE SEQUENCE [LARGE SCALE GENOMIC DNA]</scope>
    <source>
        <strain evidence="19 20">DSM 23240</strain>
    </source>
</reference>
<gene>
    <name evidence="19" type="ORF">HNR39_000403</name>
</gene>
<evidence type="ECO:0000256" key="12">
    <source>
        <dbReference type="ARBA" id="ARBA00023170"/>
    </source>
</evidence>
<dbReference type="AlphaFoldDB" id="A0A840RLF1"/>
<evidence type="ECO:0000256" key="7">
    <source>
        <dbReference type="ARBA" id="ARBA00022729"/>
    </source>
</evidence>
<evidence type="ECO:0000256" key="16">
    <source>
        <dbReference type="SAM" id="SignalP"/>
    </source>
</evidence>
<evidence type="ECO:0000256" key="13">
    <source>
        <dbReference type="ARBA" id="ARBA00023237"/>
    </source>
</evidence>
<keyword evidence="11 14" id="KW-0472">Membrane</keyword>
<dbReference type="GO" id="GO:0015344">
    <property type="term" value="F:siderophore uptake transmembrane transporter activity"/>
    <property type="evidence" value="ECO:0007669"/>
    <property type="project" value="TreeGrafter"/>
</dbReference>
<dbReference type="InterPro" id="IPR037066">
    <property type="entry name" value="Plug_dom_sf"/>
</dbReference>
<dbReference type="Proteomes" id="UP000571084">
    <property type="component" value="Unassembled WGS sequence"/>
</dbReference>
<keyword evidence="4 14" id="KW-1134">Transmembrane beta strand</keyword>
<dbReference type="RefSeq" id="WP_168052681.1">
    <property type="nucleotide sequence ID" value="NZ_JAAOZT010000002.1"/>
</dbReference>
<dbReference type="PROSITE" id="PS51257">
    <property type="entry name" value="PROKAR_LIPOPROTEIN"/>
    <property type="match status" value="1"/>
</dbReference>
<evidence type="ECO:0000259" key="17">
    <source>
        <dbReference type="Pfam" id="PF00593"/>
    </source>
</evidence>
<dbReference type="Gene3D" id="2.170.130.10">
    <property type="entry name" value="TonB-dependent receptor, plug domain"/>
    <property type="match status" value="1"/>
</dbReference>
<evidence type="ECO:0000256" key="4">
    <source>
        <dbReference type="ARBA" id="ARBA00022452"/>
    </source>
</evidence>
<keyword evidence="9" id="KW-0406">Ion transport</keyword>
<feature type="domain" description="TonB-dependent receptor plug" evidence="18">
    <location>
        <begin position="71"/>
        <end position="184"/>
    </location>
</feature>
<dbReference type="Pfam" id="PF07715">
    <property type="entry name" value="Plug"/>
    <property type="match status" value="1"/>
</dbReference>
<evidence type="ECO:0000256" key="2">
    <source>
        <dbReference type="ARBA" id="ARBA00009810"/>
    </source>
</evidence>
<dbReference type="InterPro" id="IPR036942">
    <property type="entry name" value="Beta-barrel_TonB_sf"/>
</dbReference>
<dbReference type="PANTHER" id="PTHR32552:SF89">
    <property type="entry name" value="CATECHOLATE SIDEROPHORE RECEPTOR FIU"/>
    <property type="match status" value="1"/>
</dbReference>
<dbReference type="InterPro" id="IPR012910">
    <property type="entry name" value="Plug_dom"/>
</dbReference>
<evidence type="ECO:0000313" key="20">
    <source>
        <dbReference type="Proteomes" id="UP000571084"/>
    </source>
</evidence>
<keyword evidence="20" id="KW-1185">Reference proteome</keyword>
<keyword evidence="12 19" id="KW-0675">Receptor</keyword>
<dbReference type="InterPro" id="IPR000531">
    <property type="entry name" value="Beta-barrel_TonB"/>
</dbReference>
<keyword evidence="3 14" id="KW-0813">Transport</keyword>
<evidence type="ECO:0000259" key="18">
    <source>
        <dbReference type="Pfam" id="PF07715"/>
    </source>
</evidence>
<evidence type="ECO:0000256" key="14">
    <source>
        <dbReference type="PROSITE-ProRule" id="PRU01360"/>
    </source>
</evidence>
<protein>
    <submittedName>
        <fullName evidence="19">Outer membrane receptor protein involved in Fe transport</fullName>
    </submittedName>
</protein>
<accession>A0A840RLF1</accession>
<dbReference type="SUPFAM" id="SSF56935">
    <property type="entry name" value="Porins"/>
    <property type="match status" value="1"/>
</dbReference>
<evidence type="ECO:0000256" key="8">
    <source>
        <dbReference type="ARBA" id="ARBA00023004"/>
    </source>
</evidence>
<keyword evidence="10 15" id="KW-0798">TonB box</keyword>
<evidence type="ECO:0000256" key="5">
    <source>
        <dbReference type="ARBA" id="ARBA00022496"/>
    </source>
</evidence>
<name>A0A840RLF1_9BURK</name>
<evidence type="ECO:0000256" key="9">
    <source>
        <dbReference type="ARBA" id="ARBA00023065"/>
    </source>
</evidence>
<organism evidence="19 20">
    <name type="scientific">Glaciimonas immobilis</name>
    <dbReference type="NCBI Taxonomy" id="728004"/>
    <lineage>
        <taxon>Bacteria</taxon>
        <taxon>Pseudomonadati</taxon>
        <taxon>Pseudomonadota</taxon>
        <taxon>Betaproteobacteria</taxon>
        <taxon>Burkholderiales</taxon>
        <taxon>Oxalobacteraceae</taxon>
        <taxon>Glaciimonas</taxon>
    </lineage>
</organism>
<comment type="subcellular location">
    <subcellularLocation>
        <location evidence="1 14">Cell outer membrane</location>
        <topology evidence="1 14">Multi-pass membrane protein</topology>
    </subcellularLocation>
</comment>
<evidence type="ECO:0000256" key="11">
    <source>
        <dbReference type="ARBA" id="ARBA00023136"/>
    </source>
</evidence>
<comment type="similarity">
    <text evidence="2 14 15">Belongs to the TonB-dependent receptor family.</text>
</comment>
<keyword evidence="8" id="KW-0408">Iron</keyword>
<dbReference type="PROSITE" id="PS52016">
    <property type="entry name" value="TONB_DEPENDENT_REC_3"/>
    <property type="match status" value="1"/>
</dbReference>
<evidence type="ECO:0000256" key="6">
    <source>
        <dbReference type="ARBA" id="ARBA00022692"/>
    </source>
</evidence>
<evidence type="ECO:0000256" key="15">
    <source>
        <dbReference type="RuleBase" id="RU003357"/>
    </source>
</evidence>
<dbReference type="InterPro" id="IPR039426">
    <property type="entry name" value="TonB-dep_rcpt-like"/>
</dbReference>
<feature type="signal peptide" evidence="16">
    <location>
        <begin position="1"/>
        <end position="27"/>
    </location>
</feature>
<sequence>MKLRYIKVTRLAAAVSVALLQMGTACAQEVKPALALDNIDSAKITASSAEKGNAVNLEQVVVTGTPMGVTKMKASVSISTMDAEQIQMAAPTSAAEVLRSIPGVRSESSGGEGNANVTVRGVPISAGGARYVQFQEDGLPILQNGDLQFATPDSFMRVDGGLDHIEVVRGGSSSVLGTNAPGGIINFITKTGEEKGGSIGVSKGLGFDQMRYDFDYGAPISDKTRFFVGGFYRTGNGARPAGVTTEDGGQIRANVTHEFDNGFIRLSFKHLDDKTPTDLPVPVMLSGTPGSANRVISTIPGIDPRTASFYSPYWIKDIVLDRNGNRIATNVNDGLHVTSNSFGFESAFKVGDGWTVSENFRKSSNSGRFIGIFPADNVAPAAAGTTYATGPNKGKPYTGLVFNPVVFNTSLDDLGNTVNELKVSKVFQLTDAAKLTTVAGLSTSNQNVGTTWNFNSYLMQASGSQPALLANGSNTTGFQGVAFGGCCERTYDLQYKMNSPYFNTGLEIGPWNLDGGVRFDRQTVSGNVNTAPTGVYPVSPTQIVNYSKSNTSYSIGGNYRITSNLAAFARVSDGVSFNADRILLGNPLDGTTPVSINQVKQNEAGLKWKQGNFSTFVTFFQAKTNESNFELTTQKFTSNRYDGKGVELETGYRIGGFRINSGVTYTHAKIVGAAAADSMTIGNAPRRQANVVYQVAPSYSFGSAVVGASVIGTTKSWADNLNTKILPAFAVVNMFTSYAFDARTSIALSVNNLFNTIGYTEMEDDRNAARSINGRTAKVSLKYTF</sequence>
<feature type="domain" description="TonB-dependent receptor-like beta-barrel" evidence="17">
    <location>
        <begin position="318"/>
        <end position="753"/>
    </location>
</feature>
<dbReference type="Pfam" id="PF00593">
    <property type="entry name" value="TonB_dep_Rec_b-barrel"/>
    <property type="match status" value="1"/>
</dbReference>
<proteinExistence type="inferred from homology"/>
<keyword evidence="6 14" id="KW-0812">Transmembrane</keyword>
<evidence type="ECO:0000256" key="3">
    <source>
        <dbReference type="ARBA" id="ARBA00022448"/>
    </source>
</evidence>
<keyword evidence="5" id="KW-0410">Iron transport</keyword>
<keyword evidence="13 14" id="KW-0998">Cell outer membrane</keyword>
<comment type="caution">
    <text evidence="19">The sequence shown here is derived from an EMBL/GenBank/DDBJ whole genome shotgun (WGS) entry which is preliminary data.</text>
</comment>
<evidence type="ECO:0000256" key="1">
    <source>
        <dbReference type="ARBA" id="ARBA00004571"/>
    </source>
</evidence>
<dbReference type="Gene3D" id="2.40.170.20">
    <property type="entry name" value="TonB-dependent receptor, beta-barrel domain"/>
    <property type="match status" value="1"/>
</dbReference>
<dbReference type="GO" id="GO:0009279">
    <property type="term" value="C:cell outer membrane"/>
    <property type="evidence" value="ECO:0007669"/>
    <property type="project" value="UniProtKB-SubCell"/>
</dbReference>
<evidence type="ECO:0000313" key="19">
    <source>
        <dbReference type="EMBL" id="MBB5198593.1"/>
    </source>
</evidence>
<feature type="chain" id="PRO_5032965857" evidence="16">
    <location>
        <begin position="28"/>
        <end position="785"/>
    </location>
</feature>
<dbReference type="EMBL" id="JACHHQ010000001">
    <property type="protein sequence ID" value="MBB5198593.1"/>
    <property type="molecule type" value="Genomic_DNA"/>
</dbReference>
<evidence type="ECO:0000256" key="10">
    <source>
        <dbReference type="ARBA" id="ARBA00023077"/>
    </source>
</evidence>